<feature type="domain" description="Shedu protein SduA C-terminal" evidence="1">
    <location>
        <begin position="204"/>
        <end position="380"/>
    </location>
</feature>
<name>A0AAJ2JBH7_STEMA</name>
<comment type="caution">
    <text evidence="2">The sequence shown here is derived from an EMBL/GenBank/DDBJ whole genome shotgun (WGS) entry which is preliminary data.</text>
</comment>
<proteinExistence type="predicted"/>
<dbReference type="Proteomes" id="UP001251948">
    <property type="component" value="Unassembled WGS sequence"/>
</dbReference>
<dbReference type="Pfam" id="PF14082">
    <property type="entry name" value="SduA_C"/>
    <property type="match status" value="1"/>
</dbReference>
<evidence type="ECO:0000313" key="3">
    <source>
        <dbReference type="Proteomes" id="UP001251948"/>
    </source>
</evidence>
<dbReference type="InterPro" id="IPR025359">
    <property type="entry name" value="SduA_C"/>
</dbReference>
<protein>
    <submittedName>
        <fullName evidence="2">Shedu immune nuclease family protein</fullName>
    </submittedName>
</protein>
<evidence type="ECO:0000259" key="1">
    <source>
        <dbReference type="Pfam" id="PF14082"/>
    </source>
</evidence>
<sequence>MSDEDYVANKRSDRVYVSRPFKIGATKDTDARYVTRVFDDGQRSCFDSVDDEIVIRATHDDKVQIKAVVTSDQQGLRHLTLQSFRIYKDGTRPNEQYGINLRGQEIAEFVEFAQLASNVQLDNTGKLRLDRASLAHVDVDMDSAARAWIAKHPDALREFVASEATSRDVVAVAYRRKQLAKFAQLLSNDTYFDQVTAEHFNGRKEATWQGFFERNRWIFGYGLFHLSADGFTDEKLEQVVAGSTVATPGKRIDGLLRTRGRISAACLVEIKHHRTPLLAKGSYRAGTWQPSQEVTGAVSQILMSVDGMERQFQRLLVMRDGDGNPTGEEAVVARPRSVIVCGSLSEFVKDFGINEDQFRSFELYRRHLFSPDIVTFDELYERAKLIVESSD</sequence>
<organism evidence="2 3">
    <name type="scientific">Stenotrophomonas maltophilia</name>
    <name type="common">Pseudomonas maltophilia</name>
    <name type="synonym">Xanthomonas maltophilia</name>
    <dbReference type="NCBI Taxonomy" id="40324"/>
    <lineage>
        <taxon>Bacteria</taxon>
        <taxon>Pseudomonadati</taxon>
        <taxon>Pseudomonadota</taxon>
        <taxon>Gammaproteobacteria</taxon>
        <taxon>Lysobacterales</taxon>
        <taxon>Lysobacteraceae</taxon>
        <taxon>Stenotrophomonas</taxon>
        <taxon>Stenotrophomonas maltophilia group</taxon>
    </lineage>
</organism>
<reference evidence="2" key="1">
    <citation type="submission" date="2023-07" db="EMBL/GenBank/DDBJ databases">
        <title>Comparative genomics of clinical Stenotrophomonas maltophilia isolates reveals regions of diversity which correlate with colonization and persistence in vivo.</title>
        <authorList>
            <person name="Mcdaniel M.S."/>
            <person name="Swords W.E."/>
            <person name="Sumpter N.A."/>
            <person name="Lindgren N.R."/>
            <person name="Billiot C.E."/>
        </authorList>
    </citation>
    <scope>NUCLEOTIDE SEQUENCE</scope>
    <source>
        <strain evidence="2">Ism4</strain>
    </source>
</reference>
<dbReference type="AlphaFoldDB" id="A0AAJ2JBH7"/>
<accession>A0AAJ2JBH7</accession>
<gene>
    <name evidence="2" type="ORF">ROV92_04770</name>
</gene>
<dbReference type="EMBL" id="JAVSKO010000002">
    <property type="protein sequence ID" value="MDT3467315.1"/>
    <property type="molecule type" value="Genomic_DNA"/>
</dbReference>
<evidence type="ECO:0000313" key="2">
    <source>
        <dbReference type="EMBL" id="MDT3467315.1"/>
    </source>
</evidence>
<dbReference type="RefSeq" id="WP_164229767.1">
    <property type="nucleotide sequence ID" value="NZ_JAVSKO010000002.1"/>
</dbReference>